<evidence type="ECO:0000313" key="3">
    <source>
        <dbReference type="Proteomes" id="UP001642409"/>
    </source>
</evidence>
<protein>
    <submittedName>
        <fullName evidence="2">Hypothetical_protein</fullName>
    </submittedName>
</protein>
<keyword evidence="3" id="KW-1185">Reference proteome</keyword>
<dbReference type="EMBL" id="CAXDID020000015">
    <property type="protein sequence ID" value="CAL5982788.1"/>
    <property type="molecule type" value="Genomic_DNA"/>
</dbReference>
<name>A0AA86RF51_9EUKA</name>
<evidence type="ECO:0000313" key="2">
    <source>
        <dbReference type="EMBL" id="CAL5982788.1"/>
    </source>
</evidence>
<evidence type="ECO:0000313" key="1">
    <source>
        <dbReference type="EMBL" id="CAI9976560.1"/>
    </source>
</evidence>
<dbReference type="AlphaFoldDB" id="A0AA86RF51"/>
<dbReference type="Proteomes" id="UP001642409">
    <property type="component" value="Unassembled WGS sequence"/>
</dbReference>
<comment type="caution">
    <text evidence="1">The sequence shown here is derived from an EMBL/GenBank/DDBJ whole genome shotgun (WGS) entry which is preliminary data.</text>
</comment>
<sequence length="143" mass="17208">MHNKTEFYRSMCLVKDIRNILVWLTKYIQFQELPHRYHTLHQCSVNSIFSSRIQMYSSRYFHQDIRIFIQYHPRNSPFLYSQDCNILLLYIRMILQKGNNKVLHYDHIKTLGRRLLNSLSCIEGVFIAEQLPSSSFSLISEQF</sequence>
<organism evidence="1">
    <name type="scientific">Hexamita inflata</name>
    <dbReference type="NCBI Taxonomy" id="28002"/>
    <lineage>
        <taxon>Eukaryota</taxon>
        <taxon>Metamonada</taxon>
        <taxon>Diplomonadida</taxon>
        <taxon>Hexamitidae</taxon>
        <taxon>Hexamitinae</taxon>
        <taxon>Hexamita</taxon>
    </lineage>
</organism>
<proteinExistence type="predicted"/>
<reference evidence="2 3" key="2">
    <citation type="submission" date="2024-07" db="EMBL/GenBank/DDBJ databases">
        <authorList>
            <person name="Akdeniz Z."/>
        </authorList>
    </citation>
    <scope>NUCLEOTIDE SEQUENCE [LARGE SCALE GENOMIC DNA]</scope>
</reference>
<dbReference type="EMBL" id="CATOUU010001174">
    <property type="protein sequence ID" value="CAI9976560.1"/>
    <property type="molecule type" value="Genomic_DNA"/>
</dbReference>
<gene>
    <name evidence="1" type="ORF">HINF_LOCUS64205</name>
    <name evidence="2" type="ORF">HINF_LOCUS7305</name>
</gene>
<accession>A0AA86RF51</accession>
<reference evidence="1" key="1">
    <citation type="submission" date="2023-06" db="EMBL/GenBank/DDBJ databases">
        <authorList>
            <person name="Kurt Z."/>
        </authorList>
    </citation>
    <scope>NUCLEOTIDE SEQUENCE</scope>
</reference>